<name>E2CXF2_JATCU</name>
<dbReference type="EMBL" id="GQ386866">
    <property type="protein sequence ID" value="ADJ67169.1"/>
    <property type="molecule type" value="mRNA"/>
</dbReference>
<protein>
    <submittedName>
        <fullName evidence="1">Uncharacterized protein</fullName>
    </submittedName>
</protein>
<dbReference type="AlphaFoldDB" id="E2CXF2"/>
<evidence type="ECO:0000313" key="1">
    <source>
        <dbReference type="EMBL" id="ADJ67169.1"/>
    </source>
</evidence>
<reference evidence="1" key="1">
    <citation type="submission" date="2009-07" db="EMBL/GenBank/DDBJ databases">
        <title>Salinity tolerance responsive genes from Jatropha curcas root cDNA.</title>
        <authorList>
            <person name="Eswaran N."/>
            <person name="Parameswaran S."/>
            <person name="Sathram B."/>
            <person name="Anantharaman B."/>
            <person name="Johnson T.S."/>
        </authorList>
    </citation>
    <scope>NUCLEOTIDE SEQUENCE</scope>
    <source>
        <tissue evidence="1">Root</tissue>
    </source>
</reference>
<proteinExistence type="evidence at transcript level"/>
<sequence>MGGGGGSPLSRRIKPRVRGPTVFAAQTFYILSLLSRYN</sequence>
<organism evidence="1">
    <name type="scientific">Jatropha curcas</name>
    <name type="common">Barbados nut</name>
    <dbReference type="NCBI Taxonomy" id="180498"/>
    <lineage>
        <taxon>Eukaryota</taxon>
        <taxon>Viridiplantae</taxon>
        <taxon>Streptophyta</taxon>
        <taxon>Embryophyta</taxon>
        <taxon>Tracheophyta</taxon>
        <taxon>Spermatophyta</taxon>
        <taxon>Magnoliopsida</taxon>
        <taxon>eudicotyledons</taxon>
        <taxon>Gunneridae</taxon>
        <taxon>Pentapetalae</taxon>
        <taxon>rosids</taxon>
        <taxon>fabids</taxon>
        <taxon>Malpighiales</taxon>
        <taxon>Euphorbiaceae</taxon>
        <taxon>Crotonoideae</taxon>
        <taxon>Jatropheae</taxon>
        <taxon>Jatropha</taxon>
    </lineage>
</organism>
<accession>E2CXF2</accession>